<dbReference type="RefSeq" id="WP_165270806.1">
    <property type="nucleotide sequence ID" value="NZ_JAALLS010000024.1"/>
</dbReference>
<dbReference type="EMBL" id="JAALLS010000024">
    <property type="protein sequence ID" value="NGP89746.1"/>
    <property type="molecule type" value="Genomic_DNA"/>
</dbReference>
<dbReference type="Gene3D" id="3.40.50.2000">
    <property type="entry name" value="Glycogen Phosphorylase B"/>
    <property type="match status" value="1"/>
</dbReference>
<evidence type="ECO:0008006" key="3">
    <source>
        <dbReference type="Google" id="ProtNLM"/>
    </source>
</evidence>
<keyword evidence="2" id="KW-1185">Reference proteome</keyword>
<dbReference type="PANTHER" id="PTHR21015:SF22">
    <property type="entry name" value="GLYCOSYLTRANSFERASE"/>
    <property type="match status" value="1"/>
</dbReference>
<reference evidence="1 2" key="1">
    <citation type="submission" date="2020-02" db="EMBL/GenBank/DDBJ databases">
        <title>Aliifodinibius halophilus 2W32, complete genome.</title>
        <authorList>
            <person name="Li Y."/>
            <person name="Wu S."/>
        </authorList>
    </citation>
    <scope>NUCLEOTIDE SEQUENCE [LARGE SCALE GENOMIC DNA]</scope>
    <source>
        <strain evidence="1 2">2W32</strain>
    </source>
</reference>
<dbReference type="PANTHER" id="PTHR21015">
    <property type="entry name" value="UDP-N-ACETYLGLUCOSAMINE--N-ACETYLMURAMYL-(PENTAPEPTIDE) PYROPHOSPHORYL-UNDECAPRENOL N-ACETYLGLUCOSAMINE TRANSFERASE 1"/>
    <property type="match status" value="1"/>
</dbReference>
<sequence length="341" mass="38351">MNILYGIQGTGQGHISRAREILPELQKHASVDVMVSGHTNKLSIDGDIKYQKYGVSLSYDNNGGIAVLDTLRDFRPIRFINDVQSISVTDYDLVISDYEPVSAWSAKLEGVPAVGLSHQAAFLSSQTPRPLQKSLIAETLLKHFAPTVNTLGFHFRRYDDFIEPPLIRSAIRELQVNKSTHITVYLPAYHHQVLQEVFTPFRHVDWHIFSPHCNQYYQDKNVSIHPISHQQFLDSFASCEGIICNAGFETCSEAMYLGKKLLAVPIRNQYEQECNVAALKQLGATTLPGLTQQQDKLEKWLEQNEPVTLNEIADPATIVEDILSQTRESAVFSEKTAEAQL</sequence>
<gene>
    <name evidence="1" type="ORF">G3569_15415</name>
</gene>
<evidence type="ECO:0000313" key="1">
    <source>
        <dbReference type="EMBL" id="NGP89746.1"/>
    </source>
</evidence>
<comment type="caution">
    <text evidence="1">The sequence shown here is derived from an EMBL/GenBank/DDBJ whole genome shotgun (WGS) entry which is preliminary data.</text>
</comment>
<dbReference type="GO" id="GO:0016757">
    <property type="term" value="F:glycosyltransferase activity"/>
    <property type="evidence" value="ECO:0007669"/>
    <property type="project" value="TreeGrafter"/>
</dbReference>
<organism evidence="1 2">
    <name type="scientific">Fodinibius halophilus</name>
    <dbReference type="NCBI Taxonomy" id="1736908"/>
    <lineage>
        <taxon>Bacteria</taxon>
        <taxon>Pseudomonadati</taxon>
        <taxon>Balneolota</taxon>
        <taxon>Balneolia</taxon>
        <taxon>Balneolales</taxon>
        <taxon>Balneolaceae</taxon>
        <taxon>Fodinibius</taxon>
    </lineage>
</organism>
<dbReference type="AlphaFoldDB" id="A0A6M1T2Q7"/>
<name>A0A6M1T2Q7_9BACT</name>
<proteinExistence type="predicted"/>
<evidence type="ECO:0000313" key="2">
    <source>
        <dbReference type="Proteomes" id="UP000479132"/>
    </source>
</evidence>
<protein>
    <recommendedName>
        <fullName evidence="3">Glycosyl transferase</fullName>
    </recommendedName>
</protein>
<dbReference type="Pfam" id="PF13528">
    <property type="entry name" value="Glyco_trans_1_3"/>
    <property type="match status" value="1"/>
</dbReference>
<dbReference type="Proteomes" id="UP000479132">
    <property type="component" value="Unassembled WGS sequence"/>
</dbReference>
<dbReference type="SUPFAM" id="SSF53756">
    <property type="entry name" value="UDP-Glycosyltransferase/glycogen phosphorylase"/>
    <property type="match status" value="1"/>
</dbReference>
<accession>A0A6M1T2Q7</accession>